<sequence length="202" mass="22614">MSAKMHERLIITKEKILDGLEKEFHQNVANYVAAVKTAIRSVDQTVAADIFHLAICVLSQDFPDPLRLLSESDVKHSDNDEECSAIKADLLQLKRHHKQLEESLGSVKEEALKNFKSLRNNLQQVKRQMTDTSSLVNELLVEAKTCKNYVGGLRKLHNLLEHRNQIEHDRTGAATIQTSDSECSTTVFSASAAKPGPLKTVR</sequence>
<feature type="coiled-coil region" evidence="1">
    <location>
        <begin position="90"/>
        <end position="128"/>
    </location>
</feature>
<keyword evidence="1" id="KW-0175">Coiled coil</keyword>
<protein>
    <submittedName>
        <fullName evidence="2">Uncharacterized protein</fullName>
    </submittedName>
</protein>
<evidence type="ECO:0000313" key="3">
    <source>
        <dbReference type="Proteomes" id="UP000735302"/>
    </source>
</evidence>
<accession>A0AAV4ATY6</accession>
<evidence type="ECO:0000313" key="2">
    <source>
        <dbReference type="EMBL" id="GFO10278.1"/>
    </source>
</evidence>
<reference evidence="2 3" key="1">
    <citation type="journal article" date="2021" name="Elife">
        <title>Chloroplast acquisition without the gene transfer in kleptoplastic sea slugs, Plakobranchus ocellatus.</title>
        <authorList>
            <person name="Maeda T."/>
            <person name="Takahashi S."/>
            <person name="Yoshida T."/>
            <person name="Shimamura S."/>
            <person name="Takaki Y."/>
            <person name="Nagai Y."/>
            <person name="Toyoda A."/>
            <person name="Suzuki Y."/>
            <person name="Arimoto A."/>
            <person name="Ishii H."/>
            <person name="Satoh N."/>
            <person name="Nishiyama T."/>
            <person name="Hasebe M."/>
            <person name="Maruyama T."/>
            <person name="Minagawa J."/>
            <person name="Obokata J."/>
            <person name="Shigenobu S."/>
        </authorList>
    </citation>
    <scope>NUCLEOTIDE SEQUENCE [LARGE SCALE GENOMIC DNA]</scope>
</reference>
<dbReference type="Proteomes" id="UP000735302">
    <property type="component" value="Unassembled WGS sequence"/>
</dbReference>
<keyword evidence="3" id="KW-1185">Reference proteome</keyword>
<proteinExistence type="predicted"/>
<dbReference type="AlphaFoldDB" id="A0AAV4ATY6"/>
<gene>
    <name evidence="2" type="ORF">PoB_003678300</name>
</gene>
<name>A0AAV4ATY6_9GAST</name>
<dbReference type="EMBL" id="BLXT01004148">
    <property type="protein sequence ID" value="GFO10278.1"/>
    <property type="molecule type" value="Genomic_DNA"/>
</dbReference>
<comment type="caution">
    <text evidence="2">The sequence shown here is derived from an EMBL/GenBank/DDBJ whole genome shotgun (WGS) entry which is preliminary data.</text>
</comment>
<evidence type="ECO:0000256" key="1">
    <source>
        <dbReference type="SAM" id="Coils"/>
    </source>
</evidence>
<organism evidence="2 3">
    <name type="scientific">Plakobranchus ocellatus</name>
    <dbReference type="NCBI Taxonomy" id="259542"/>
    <lineage>
        <taxon>Eukaryota</taxon>
        <taxon>Metazoa</taxon>
        <taxon>Spiralia</taxon>
        <taxon>Lophotrochozoa</taxon>
        <taxon>Mollusca</taxon>
        <taxon>Gastropoda</taxon>
        <taxon>Heterobranchia</taxon>
        <taxon>Euthyneura</taxon>
        <taxon>Panpulmonata</taxon>
        <taxon>Sacoglossa</taxon>
        <taxon>Placobranchoidea</taxon>
        <taxon>Plakobranchidae</taxon>
        <taxon>Plakobranchus</taxon>
    </lineage>
</organism>